<keyword evidence="2" id="KW-0134">Cell wall</keyword>
<keyword evidence="7" id="KW-0812">Transmembrane</keyword>
<evidence type="ECO:0000313" key="10">
    <source>
        <dbReference type="EMBL" id="MCS0499939.1"/>
    </source>
</evidence>
<keyword evidence="11" id="KW-1185">Reference proteome</keyword>
<evidence type="ECO:0000256" key="2">
    <source>
        <dbReference type="ARBA" id="ARBA00022512"/>
    </source>
</evidence>
<feature type="signal peptide" evidence="8">
    <location>
        <begin position="1"/>
        <end position="31"/>
    </location>
</feature>
<name>A0ABT1ZGW6_9MICO</name>
<evidence type="ECO:0000313" key="11">
    <source>
        <dbReference type="Proteomes" id="UP001205337"/>
    </source>
</evidence>
<feature type="compositionally biased region" description="Gly residues" evidence="6">
    <location>
        <begin position="144"/>
        <end position="155"/>
    </location>
</feature>
<reference evidence="10 11" key="1">
    <citation type="submission" date="2022-08" db="EMBL/GenBank/DDBJ databases">
        <authorList>
            <person name="Li F."/>
        </authorList>
    </citation>
    <scope>NUCLEOTIDE SEQUENCE [LARGE SCALE GENOMIC DNA]</scope>
    <source>
        <strain evidence="10 11">10F1B-8-1</strain>
    </source>
</reference>
<gene>
    <name evidence="10" type="ORF">NUH29_10305</name>
</gene>
<proteinExistence type="predicted"/>
<dbReference type="PROSITE" id="PS50847">
    <property type="entry name" value="GRAM_POS_ANCHORING"/>
    <property type="match status" value="1"/>
</dbReference>
<accession>A0ABT1ZGW6</accession>
<feature type="domain" description="Gram-positive cocci surface proteins LPxTG" evidence="9">
    <location>
        <begin position="350"/>
        <end position="386"/>
    </location>
</feature>
<evidence type="ECO:0000256" key="5">
    <source>
        <dbReference type="ARBA" id="ARBA00023088"/>
    </source>
</evidence>
<dbReference type="InterPro" id="IPR042229">
    <property type="entry name" value="Listeria/Bacterioides_rpt_sf"/>
</dbReference>
<organism evidence="10 11">
    <name type="scientific">Protaetiibacter mangrovi</name>
    <dbReference type="NCBI Taxonomy" id="2970926"/>
    <lineage>
        <taxon>Bacteria</taxon>
        <taxon>Bacillati</taxon>
        <taxon>Actinomycetota</taxon>
        <taxon>Actinomycetes</taxon>
        <taxon>Micrococcales</taxon>
        <taxon>Microbacteriaceae</taxon>
        <taxon>Protaetiibacter</taxon>
    </lineage>
</organism>
<dbReference type="Pfam" id="PF09479">
    <property type="entry name" value="Flg_new"/>
    <property type="match status" value="1"/>
</dbReference>
<evidence type="ECO:0000256" key="8">
    <source>
        <dbReference type="SAM" id="SignalP"/>
    </source>
</evidence>
<keyword evidence="7" id="KW-0472">Membrane</keyword>
<dbReference type="Pfam" id="PF21722">
    <property type="entry name" value="Gly_rich_2"/>
    <property type="match status" value="1"/>
</dbReference>
<keyword evidence="7" id="KW-1133">Transmembrane helix</keyword>
<protein>
    <submittedName>
        <fullName evidence="10">InlB B-repeat-containing protein</fullName>
    </submittedName>
</protein>
<keyword evidence="5" id="KW-0572">Peptidoglycan-anchor</keyword>
<evidence type="ECO:0000256" key="1">
    <source>
        <dbReference type="ARBA" id="ARBA00004196"/>
    </source>
</evidence>
<evidence type="ECO:0000256" key="7">
    <source>
        <dbReference type="SAM" id="Phobius"/>
    </source>
</evidence>
<dbReference type="Gene3D" id="2.60.40.4270">
    <property type="entry name" value="Listeria-Bacteroides repeat domain"/>
    <property type="match status" value="1"/>
</dbReference>
<comment type="caution">
    <text evidence="10">The sequence shown here is derived from an EMBL/GenBank/DDBJ whole genome shotgun (WGS) entry which is preliminary data.</text>
</comment>
<dbReference type="InterPro" id="IPR049304">
    <property type="entry name" value="Gly_rich_dom"/>
</dbReference>
<sequence>MLATRKTSAAIAAATTAGVSTLFVGAAPAYAAPSEACGDGTLVAPGVCEQTFTGGTSTFTPTATMTKLEVLLVGAGGNGADQPADNTTGYAAAGGGGEVRLVDLSGSTDPFTVTVATHDVVGSVDDGTVLETVNNGADAEYGHETGGASGSGNPGANGASTSATPYGSGGGAGSGTTNHADGGAGATVSNIAPSGSLFTGDTRCFGGGGAVGVVGFTDVTDAHGVPGCGGGGPADAAATTLTIPTANSGGGGGGLTIPQPDEQRAGAAGVIIFRWTAAPITVSFDAQGHGTAPASQTLVAGTAPTAPAAPTADGYDFGGWYLDAALTTPADFSVAVSASTTFYAKWVPALAATGAELSPALVGTAVLALFAGAGALAVARRRRESD</sequence>
<comment type="subcellular location">
    <subcellularLocation>
        <location evidence="1">Cell envelope</location>
    </subcellularLocation>
</comment>
<dbReference type="RefSeq" id="WP_258799261.1">
    <property type="nucleotide sequence ID" value="NZ_JANTHX010000007.1"/>
</dbReference>
<dbReference type="InterPro" id="IPR019931">
    <property type="entry name" value="LPXTG_anchor"/>
</dbReference>
<dbReference type="EMBL" id="JANTHX010000007">
    <property type="protein sequence ID" value="MCS0499939.1"/>
    <property type="molecule type" value="Genomic_DNA"/>
</dbReference>
<evidence type="ECO:0000256" key="6">
    <source>
        <dbReference type="SAM" id="MobiDB-lite"/>
    </source>
</evidence>
<dbReference type="NCBIfam" id="TIGR02543">
    <property type="entry name" value="List_Bact_rpt"/>
    <property type="match status" value="1"/>
</dbReference>
<dbReference type="InterPro" id="IPR013378">
    <property type="entry name" value="InlB-like_B-rpt"/>
</dbReference>
<evidence type="ECO:0000259" key="9">
    <source>
        <dbReference type="PROSITE" id="PS50847"/>
    </source>
</evidence>
<dbReference type="Proteomes" id="UP001205337">
    <property type="component" value="Unassembled WGS sequence"/>
</dbReference>
<evidence type="ECO:0000256" key="4">
    <source>
        <dbReference type="ARBA" id="ARBA00022729"/>
    </source>
</evidence>
<feature type="chain" id="PRO_5047371836" evidence="8">
    <location>
        <begin position="32"/>
        <end position="386"/>
    </location>
</feature>
<feature type="region of interest" description="Disordered" evidence="6">
    <location>
        <begin position="138"/>
        <end position="178"/>
    </location>
</feature>
<evidence type="ECO:0000256" key="3">
    <source>
        <dbReference type="ARBA" id="ARBA00022525"/>
    </source>
</evidence>
<feature type="compositionally biased region" description="Low complexity" evidence="6">
    <location>
        <begin position="156"/>
        <end position="166"/>
    </location>
</feature>
<keyword evidence="4 8" id="KW-0732">Signal</keyword>
<keyword evidence="3" id="KW-0964">Secreted</keyword>
<feature type="transmembrane region" description="Helical" evidence="7">
    <location>
        <begin position="360"/>
        <end position="379"/>
    </location>
</feature>